<reference evidence="3" key="1">
    <citation type="journal article" date="2019" name="Int. J. Syst. Evol. Microbiol.">
        <title>The Global Catalogue of Microorganisms (GCM) 10K type strain sequencing project: providing services to taxonomists for standard genome sequencing and annotation.</title>
        <authorList>
            <consortium name="The Broad Institute Genomics Platform"/>
            <consortium name="The Broad Institute Genome Sequencing Center for Infectious Disease"/>
            <person name="Wu L."/>
            <person name="Ma J."/>
        </authorList>
    </citation>
    <scope>NUCLEOTIDE SEQUENCE [LARGE SCALE GENOMIC DNA]</scope>
    <source>
        <strain evidence="3">CECT 8979</strain>
    </source>
</reference>
<dbReference type="Pfam" id="PF25788">
    <property type="entry name" value="Ig_Rha78A_N"/>
    <property type="match status" value="1"/>
</dbReference>
<comment type="caution">
    <text evidence="2">The sequence shown here is derived from an EMBL/GenBank/DDBJ whole genome shotgun (WGS) entry which is preliminary data.</text>
</comment>
<dbReference type="Proteomes" id="UP001595812">
    <property type="component" value="Unassembled WGS sequence"/>
</dbReference>
<sequence>MNNKIFILFLLGTLFSCSKSDSDTEETENLSPSVPNLIFPTNNLFCIDNNLSLEWTVSNDPERDTITYRLEVSENEDFTTFSHIQSTTSTSFNIAFEKGQRYFWRVQAVDNFSNQSAYSNIFEFYTEGESISNYLPYAPDLVSPSPNSTISQIGVLLEWDCNDPDADQLSYDIFLSTTNPPEELIAEARISNNFSIDLDGGSTYYWRVIAKDSPSSSTAGQVWSFNTN</sequence>
<evidence type="ECO:0000313" key="3">
    <source>
        <dbReference type="Proteomes" id="UP001595812"/>
    </source>
</evidence>
<name>A0ABV8AF94_9FLAO</name>
<accession>A0ABV8AF94</accession>
<evidence type="ECO:0000259" key="1">
    <source>
        <dbReference type="PROSITE" id="PS50853"/>
    </source>
</evidence>
<dbReference type="InterPro" id="IPR013783">
    <property type="entry name" value="Ig-like_fold"/>
</dbReference>
<dbReference type="Gene3D" id="2.60.40.10">
    <property type="entry name" value="Immunoglobulins"/>
    <property type="match status" value="2"/>
</dbReference>
<gene>
    <name evidence="2" type="ORF">ACFOSX_05125</name>
</gene>
<dbReference type="InterPro" id="IPR036116">
    <property type="entry name" value="FN3_sf"/>
</dbReference>
<evidence type="ECO:0000313" key="2">
    <source>
        <dbReference type="EMBL" id="MFC3876608.1"/>
    </source>
</evidence>
<keyword evidence="3" id="KW-1185">Reference proteome</keyword>
<protein>
    <recommendedName>
        <fullName evidence="1">Fibronectin type-III domain-containing protein</fullName>
    </recommendedName>
</protein>
<dbReference type="PROSITE" id="PS50853">
    <property type="entry name" value="FN3"/>
    <property type="match status" value="1"/>
</dbReference>
<dbReference type="SUPFAM" id="SSF49265">
    <property type="entry name" value="Fibronectin type III"/>
    <property type="match status" value="1"/>
</dbReference>
<dbReference type="EMBL" id="JBHSAT010000004">
    <property type="protein sequence ID" value="MFC3876608.1"/>
    <property type="molecule type" value="Genomic_DNA"/>
</dbReference>
<dbReference type="RefSeq" id="WP_386097673.1">
    <property type="nucleotide sequence ID" value="NZ_JBHSAT010000004.1"/>
</dbReference>
<dbReference type="InterPro" id="IPR003961">
    <property type="entry name" value="FN3_dom"/>
</dbReference>
<dbReference type="PROSITE" id="PS51257">
    <property type="entry name" value="PROKAR_LIPOPROTEIN"/>
    <property type="match status" value="1"/>
</dbReference>
<organism evidence="2 3">
    <name type="scientific">Winogradskyella maritima</name>
    <dbReference type="NCBI Taxonomy" id="1517766"/>
    <lineage>
        <taxon>Bacteria</taxon>
        <taxon>Pseudomonadati</taxon>
        <taxon>Bacteroidota</taxon>
        <taxon>Flavobacteriia</taxon>
        <taxon>Flavobacteriales</taxon>
        <taxon>Flavobacteriaceae</taxon>
        <taxon>Winogradskyella</taxon>
    </lineage>
</organism>
<proteinExistence type="predicted"/>
<feature type="domain" description="Fibronectin type-III" evidence="1">
    <location>
        <begin position="31"/>
        <end position="129"/>
    </location>
</feature>